<evidence type="ECO:0000256" key="3">
    <source>
        <dbReference type="ARBA" id="ARBA00022619"/>
    </source>
</evidence>
<comment type="pathway">
    <text evidence="1">Cofactor biosynthesis; riboflavin biosynthesis.</text>
</comment>
<dbReference type="InterPro" id="IPR036467">
    <property type="entry name" value="LS/RS_sf"/>
</dbReference>
<dbReference type="Proteomes" id="UP000355283">
    <property type="component" value="Unassembled WGS sequence"/>
</dbReference>
<evidence type="ECO:0000256" key="5">
    <source>
        <dbReference type="SAM" id="MobiDB-lite"/>
    </source>
</evidence>
<feature type="region of interest" description="Disordered" evidence="5">
    <location>
        <begin position="326"/>
        <end position="349"/>
    </location>
</feature>
<dbReference type="Pfam" id="PF00885">
    <property type="entry name" value="DMRL_synthase"/>
    <property type="match status" value="1"/>
</dbReference>
<dbReference type="GO" id="GO:0016740">
    <property type="term" value="F:transferase activity"/>
    <property type="evidence" value="ECO:0007669"/>
    <property type="project" value="UniProtKB-KW"/>
</dbReference>
<dbReference type="GO" id="GO:0009349">
    <property type="term" value="C:riboflavin synthase complex"/>
    <property type="evidence" value="ECO:0007669"/>
    <property type="project" value="InterPro"/>
</dbReference>
<evidence type="ECO:0000256" key="4">
    <source>
        <dbReference type="ARBA" id="ARBA00022679"/>
    </source>
</evidence>
<comment type="caution">
    <text evidence="6">The sequence shown here is derived from an EMBL/GenBank/DDBJ whole genome shotgun (WGS) entry which is preliminary data.</text>
</comment>
<gene>
    <name evidence="6" type="ORF">NSK_004797</name>
</gene>
<dbReference type="SUPFAM" id="SSF52121">
    <property type="entry name" value="Lumazine synthase"/>
    <property type="match status" value="1"/>
</dbReference>
<name>A0A4D9D124_9STRA</name>
<dbReference type="OrthoDB" id="10295291at2759"/>
<keyword evidence="3" id="KW-0686">Riboflavin biosynthesis</keyword>
<dbReference type="AlphaFoldDB" id="A0A4D9D124"/>
<feature type="compositionally biased region" description="Polar residues" evidence="5">
    <location>
        <begin position="1"/>
        <end position="10"/>
    </location>
</feature>
<proteinExistence type="inferred from homology"/>
<feature type="region of interest" description="Disordered" evidence="5">
    <location>
        <begin position="1"/>
        <end position="58"/>
    </location>
</feature>
<evidence type="ECO:0008006" key="8">
    <source>
        <dbReference type="Google" id="ProtNLM"/>
    </source>
</evidence>
<evidence type="ECO:0000313" key="6">
    <source>
        <dbReference type="EMBL" id="TFJ83693.1"/>
    </source>
</evidence>
<dbReference type="Gene3D" id="3.40.50.960">
    <property type="entry name" value="Lumazine/riboflavin synthase"/>
    <property type="match status" value="1"/>
</dbReference>
<keyword evidence="4" id="KW-0808">Transferase</keyword>
<reference evidence="6 7" key="1">
    <citation type="submission" date="2019-01" db="EMBL/GenBank/DDBJ databases">
        <title>Nuclear Genome Assembly of the Microalgal Biofuel strain Nannochloropsis salina CCMP1776.</title>
        <authorList>
            <person name="Hovde B."/>
        </authorList>
    </citation>
    <scope>NUCLEOTIDE SEQUENCE [LARGE SCALE GENOMIC DNA]</scope>
    <source>
        <strain evidence="6 7">CCMP1776</strain>
    </source>
</reference>
<dbReference type="EMBL" id="SDOX01000021">
    <property type="protein sequence ID" value="TFJ83693.1"/>
    <property type="molecule type" value="Genomic_DNA"/>
</dbReference>
<accession>A0A4D9D124</accession>
<evidence type="ECO:0000313" key="7">
    <source>
        <dbReference type="Proteomes" id="UP000355283"/>
    </source>
</evidence>
<evidence type="ECO:0000256" key="1">
    <source>
        <dbReference type="ARBA" id="ARBA00005104"/>
    </source>
</evidence>
<comment type="similarity">
    <text evidence="2">Belongs to the DMRL synthase family.</text>
</comment>
<organism evidence="6 7">
    <name type="scientific">Nannochloropsis salina CCMP1776</name>
    <dbReference type="NCBI Taxonomy" id="1027361"/>
    <lineage>
        <taxon>Eukaryota</taxon>
        <taxon>Sar</taxon>
        <taxon>Stramenopiles</taxon>
        <taxon>Ochrophyta</taxon>
        <taxon>Eustigmatophyceae</taxon>
        <taxon>Eustigmatales</taxon>
        <taxon>Monodopsidaceae</taxon>
        <taxon>Microchloropsis</taxon>
        <taxon>Microchloropsis salina</taxon>
    </lineage>
</organism>
<dbReference type="InterPro" id="IPR002180">
    <property type="entry name" value="LS/RS"/>
</dbReference>
<dbReference type="GO" id="GO:0009231">
    <property type="term" value="P:riboflavin biosynthetic process"/>
    <property type="evidence" value="ECO:0007669"/>
    <property type="project" value="UniProtKB-UniPathway"/>
</dbReference>
<sequence length="349" mass="35294">MSVNRPTTKVTHAPGGASSISIFGEPEQRPAAGGSGAKPTFKASFEPSFETSAPPLPTSESVKKAVIEPVHALPEDSAAGQALPLTQESDKTSVATPADVPHFNVISSSKTAATTMNDCGISPKNTSAGVGIYVVFAATSHLQTALKARTLEMAAAQGVPSGAVEVCDLLQLPLAAKRMAATGKYAAIIATAAITEGDSFVAKEMAGAVANGLVQVSCATSVPVIPGLIIARSEAEVLAMMEDKPAAWVAWALSFSQGLDPTVEVMDARGGAGAVEASFPAKTAEESAPDAINAPEKEVMTAPSFTEPVGEASLGVIAKATAALVPSEGNAPPRRPNHRGAGPSSIVFG</sequence>
<protein>
    <recommendedName>
        <fullName evidence="8">6,7-dimethyl-8-ribityllumazine synthase</fullName>
    </recommendedName>
</protein>
<evidence type="ECO:0000256" key="2">
    <source>
        <dbReference type="ARBA" id="ARBA00007424"/>
    </source>
</evidence>
<keyword evidence="7" id="KW-1185">Reference proteome</keyword>
<dbReference type="UniPathway" id="UPA00275"/>